<organism evidence="1 2">
    <name type="scientific">Vararia minispora EC-137</name>
    <dbReference type="NCBI Taxonomy" id="1314806"/>
    <lineage>
        <taxon>Eukaryota</taxon>
        <taxon>Fungi</taxon>
        <taxon>Dikarya</taxon>
        <taxon>Basidiomycota</taxon>
        <taxon>Agaricomycotina</taxon>
        <taxon>Agaricomycetes</taxon>
        <taxon>Russulales</taxon>
        <taxon>Lachnocladiaceae</taxon>
        <taxon>Vararia</taxon>
    </lineage>
</organism>
<dbReference type="EMBL" id="MU273467">
    <property type="protein sequence ID" value="KAI0036864.1"/>
    <property type="molecule type" value="Genomic_DNA"/>
</dbReference>
<proteinExistence type="predicted"/>
<reference evidence="1" key="2">
    <citation type="journal article" date="2022" name="New Phytol.">
        <title>Evolutionary transition to the ectomycorrhizal habit in the genomes of a hyperdiverse lineage of mushroom-forming fungi.</title>
        <authorList>
            <person name="Looney B."/>
            <person name="Miyauchi S."/>
            <person name="Morin E."/>
            <person name="Drula E."/>
            <person name="Courty P.E."/>
            <person name="Kohler A."/>
            <person name="Kuo A."/>
            <person name="LaButti K."/>
            <person name="Pangilinan J."/>
            <person name="Lipzen A."/>
            <person name="Riley R."/>
            <person name="Andreopoulos W."/>
            <person name="He G."/>
            <person name="Johnson J."/>
            <person name="Nolan M."/>
            <person name="Tritt A."/>
            <person name="Barry K.W."/>
            <person name="Grigoriev I.V."/>
            <person name="Nagy L.G."/>
            <person name="Hibbett D."/>
            <person name="Henrissat B."/>
            <person name="Matheny P.B."/>
            <person name="Labbe J."/>
            <person name="Martin F.M."/>
        </authorList>
    </citation>
    <scope>NUCLEOTIDE SEQUENCE</scope>
    <source>
        <strain evidence="1">EC-137</strain>
    </source>
</reference>
<dbReference type="Proteomes" id="UP000814128">
    <property type="component" value="Unassembled WGS sequence"/>
</dbReference>
<keyword evidence="2" id="KW-1185">Reference proteome</keyword>
<name>A0ACB8QY72_9AGAM</name>
<evidence type="ECO:0000313" key="1">
    <source>
        <dbReference type="EMBL" id="KAI0036864.1"/>
    </source>
</evidence>
<reference evidence="1" key="1">
    <citation type="submission" date="2021-02" db="EMBL/GenBank/DDBJ databases">
        <authorList>
            <consortium name="DOE Joint Genome Institute"/>
            <person name="Ahrendt S."/>
            <person name="Looney B.P."/>
            <person name="Miyauchi S."/>
            <person name="Morin E."/>
            <person name="Drula E."/>
            <person name="Courty P.E."/>
            <person name="Chicoki N."/>
            <person name="Fauchery L."/>
            <person name="Kohler A."/>
            <person name="Kuo A."/>
            <person name="Labutti K."/>
            <person name="Pangilinan J."/>
            <person name="Lipzen A."/>
            <person name="Riley R."/>
            <person name="Andreopoulos W."/>
            <person name="He G."/>
            <person name="Johnson J."/>
            <person name="Barry K.W."/>
            <person name="Grigoriev I.V."/>
            <person name="Nagy L."/>
            <person name="Hibbett D."/>
            <person name="Henrissat B."/>
            <person name="Matheny P.B."/>
            <person name="Labbe J."/>
            <person name="Martin F."/>
        </authorList>
    </citation>
    <scope>NUCLEOTIDE SEQUENCE</scope>
    <source>
        <strain evidence="1">EC-137</strain>
    </source>
</reference>
<protein>
    <submittedName>
        <fullName evidence="1">Glycoprotease</fullName>
    </submittedName>
</protein>
<evidence type="ECO:0000313" key="2">
    <source>
        <dbReference type="Proteomes" id="UP000814128"/>
    </source>
</evidence>
<comment type="caution">
    <text evidence="1">The sequence shown here is derived from an EMBL/GenBank/DDBJ whole genome shotgun (WGS) entry which is preliminary data.</text>
</comment>
<sequence length="383" mass="41404">MFSLSSRPSLARTLSVCCRPYLARQFTVLAIETSADDTGVALVTHDRHIRANVVIKQHAVHEQHGGIHPMYAARLHMRNVPGAVWRALTEAGMAATDVDGIAFTRGPGMPGALGVGATAAKTLAAALNKPLVGVHHMQAHALTAFLTCSPSEAPTYPFLTLLVSGGHTLLLLAYSPKNFRVLATTLDSAVGRVYDKVARMLGIPWGPLGPGAALEAFCAPMPPPDITFTSGSKMRRRMAFSYAGLQSAVQRYIEEPDREAMDDEQRKAIAQAFQRTAVAQLEDKVTLGIRMCQQMDVSVRHVVVSGGVASNEYLRERLRETVARASPDMPIQLVFPPPALCTDNGVMIAWAAMGRFLVGDYDKHIIDLKPEWNIEDLGGSLAS</sequence>
<accession>A0ACB8QY72</accession>
<gene>
    <name evidence="1" type="ORF">K488DRAFT_40181</name>
</gene>